<name>A0AAW0BJD0_9AGAR</name>
<organism evidence="2 3">
    <name type="scientific">Paramarasmius palmivorus</name>
    <dbReference type="NCBI Taxonomy" id="297713"/>
    <lineage>
        <taxon>Eukaryota</taxon>
        <taxon>Fungi</taxon>
        <taxon>Dikarya</taxon>
        <taxon>Basidiomycota</taxon>
        <taxon>Agaricomycotina</taxon>
        <taxon>Agaricomycetes</taxon>
        <taxon>Agaricomycetidae</taxon>
        <taxon>Agaricales</taxon>
        <taxon>Marasmiineae</taxon>
        <taxon>Marasmiaceae</taxon>
        <taxon>Paramarasmius</taxon>
    </lineage>
</organism>
<dbReference type="Proteomes" id="UP001383192">
    <property type="component" value="Unassembled WGS sequence"/>
</dbReference>
<accession>A0AAW0BJD0</accession>
<dbReference type="EMBL" id="JAYKXP010000109">
    <property type="protein sequence ID" value="KAK7025963.1"/>
    <property type="molecule type" value="Genomic_DNA"/>
</dbReference>
<feature type="region of interest" description="Disordered" evidence="1">
    <location>
        <begin position="463"/>
        <end position="482"/>
    </location>
</feature>
<proteinExistence type="predicted"/>
<evidence type="ECO:0000313" key="2">
    <source>
        <dbReference type="EMBL" id="KAK7025963.1"/>
    </source>
</evidence>
<comment type="caution">
    <text evidence="2">The sequence shown here is derived from an EMBL/GenBank/DDBJ whole genome shotgun (WGS) entry which is preliminary data.</text>
</comment>
<evidence type="ECO:0000256" key="1">
    <source>
        <dbReference type="SAM" id="MobiDB-lite"/>
    </source>
</evidence>
<sequence>MSYSGGSSAMPSNRRRKRERSKGYPPFTKFLSGESDDAVHIRSEFEDPLALDRHDSRFREVLLQYVGKGYTDTPTSQELLNDYLSWFFKLPLEKRPPSIVHANQKREEALRSSAWVRYIAVKEMLLNPEHQRTKQRAESIMSSIPTYTAVSHDEEHEYPPRDVFIYDSQDAADKWKKKITRGRLPDKRKKRKGMHKVDLEQLLHNVKEGENARFVDENGSLVFLVIRDFCPSQKIQQWADAVANRNVDERKCIRLEDAGSIVMSGWSAGSRSSPQFHWTRNLLKKVTPAEAEDLAYEASSSFAVFWNLSRCILPAEIIDDFDRFIEDSGIHRMDSAVMGDGAPSQYTIPTEEGWATFRHAKMAPPCGVFARNYARATHNESQPHTWAISWTTGRREGAANTLVAWQPKDYHATSLQNVCPNDPKPSFAQSGLAIVTSNRIDGVFRKYTEGQMSATEAVEECFRDGYQDNQDEGDDVEDQRSR</sequence>
<feature type="compositionally biased region" description="Acidic residues" evidence="1">
    <location>
        <begin position="469"/>
        <end position="482"/>
    </location>
</feature>
<reference evidence="2 3" key="1">
    <citation type="submission" date="2024-01" db="EMBL/GenBank/DDBJ databases">
        <title>A draft genome for a cacao thread blight-causing isolate of Paramarasmius palmivorus.</title>
        <authorList>
            <person name="Baruah I.K."/>
            <person name="Bukari Y."/>
            <person name="Amoako-Attah I."/>
            <person name="Meinhardt L.W."/>
            <person name="Bailey B.A."/>
            <person name="Cohen S.P."/>
        </authorList>
    </citation>
    <scope>NUCLEOTIDE SEQUENCE [LARGE SCALE GENOMIC DNA]</scope>
    <source>
        <strain evidence="2 3">GH-12</strain>
    </source>
</reference>
<dbReference type="AlphaFoldDB" id="A0AAW0BJD0"/>
<gene>
    <name evidence="2" type="ORF">VNI00_015792</name>
</gene>
<protein>
    <submittedName>
        <fullName evidence="2">Uncharacterized protein</fullName>
    </submittedName>
</protein>
<evidence type="ECO:0000313" key="3">
    <source>
        <dbReference type="Proteomes" id="UP001383192"/>
    </source>
</evidence>
<feature type="region of interest" description="Disordered" evidence="1">
    <location>
        <begin position="1"/>
        <end position="27"/>
    </location>
</feature>
<feature type="compositionally biased region" description="Polar residues" evidence="1">
    <location>
        <begin position="1"/>
        <end position="11"/>
    </location>
</feature>
<keyword evidence="3" id="KW-1185">Reference proteome</keyword>